<evidence type="ECO:0000259" key="21">
    <source>
        <dbReference type="PROSITE" id="PS51383"/>
    </source>
</evidence>
<evidence type="ECO:0000256" key="15">
    <source>
        <dbReference type="ARBA" id="ARBA00023239"/>
    </source>
</evidence>
<evidence type="ECO:0000313" key="23">
    <source>
        <dbReference type="EMBL" id="CAB4617361.1"/>
    </source>
</evidence>
<keyword evidence="11" id="KW-0521">NADP</keyword>
<name>A0A6J6HTI5_9ZZZZ</name>
<dbReference type="GO" id="GO:0005524">
    <property type="term" value="F:ATP binding"/>
    <property type="evidence" value="ECO:0007669"/>
    <property type="project" value="UniProtKB-KW"/>
</dbReference>
<keyword evidence="14" id="KW-0413">Isomerase</keyword>
<reference evidence="23" key="1">
    <citation type="submission" date="2020-05" db="EMBL/GenBank/DDBJ databases">
        <authorList>
            <person name="Chiriac C."/>
            <person name="Salcher M."/>
            <person name="Ghai R."/>
            <person name="Kavagutti S V."/>
        </authorList>
    </citation>
    <scope>NUCLEOTIDE SEQUENCE</scope>
</reference>
<evidence type="ECO:0000256" key="20">
    <source>
        <dbReference type="ARBA" id="ARBA00049209"/>
    </source>
</evidence>
<dbReference type="HAMAP" id="MF_01965">
    <property type="entry name" value="NADHX_dehydratase"/>
    <property type="match status" value="1"/>
</dbReference>
<dbReference type="GO" id="GO:0052856">
    <property type="term" value="F:NAD(P)HX epimerase activity"/>
    <property type="evidence" value="ECO:0007669"/>
    <property type="project" value="UniProtKB-EC"/>
</dbReference>
<comment type="catalytic activity">
    <reaction evidence="1">
        <text>(6R)-NADHX = (6S)-NADHX</text>
        <dbReference type="Rhea" id="RHEA:32215"/>
        <dbReference type="ChEBI" id="CHEBI:64074"/>
        <dbReference type="ChEBI" id="CHEBI:64075"/>
        <dbReference type="EC" id="5.1.99.6"/>
    </reaction>
</comment>
<evidence type="ECO:0000256" key="11">
    <source>
        <dbReference type="ARBA" id="ARBA00022857"/>
    </source>
</evidence>
<dbReference type="PANTHER" id="PTHR12592">
    <property type="entry name" value="ATP-DEPENDENT (S)-NAD(P)H-HYDRATE DEHYDRATASE FAMILY MEMBER"/>
    <property type="match status" value="1"/>
</dbReference>
<evidence type="ECO:0000256" key="16">
    <source>
        <dbReference type="ARBA" id="ARBA00023268"/>
    </source>
</evidence>
<evidence type="ECO:0000256" key="10">
    <source>
        <dbReference type="ARBA" id="ARBA00022840"/>
    </source>
</evidence>
<dbReference type="PIRSF" id="PIRSF017184">
    <property type="entry name" value="Nnr"/>
    <property type="match status" value="1"/>
</dbReference>
<dbReference type="InterPro" id="IPR004443">
    <property type="entry name" value="YjeF_N_dom"/>
</dbReference>
<dbReference type="InterPro" id="IPR017953">
    <property type="entry name" value="Carbohydrate_kinase_pred_CS"/>
</dbReference>
<keyword evidence="15" id="KW-0456">Lyase</keyword>
<comment type="similarity">
    <text evidence="5">In the C-terminal section; belongs to the NnrD/CARKD family.</text>
</comment>
<evidence type="ECO:0000256" key="7">
    <source>
        <dbReference type="ARBA" id="ARBA00013129"/>
    </source>
</evidence>
<dbReference type="PROSITE" id="PS51383">
    <property type="entry name" value="YJEF_C_3"/>
    <property type="match status" value="1"/>
</dbReference>
<dbReference type="InterPro" id="IPR036652">
    <property type="entry name" value="YjeF_N_dom_sf"/>
</dbReference>
<evidence type="ECO:0000256" key="1">
    <source>
        <dbReference type="ARBA" id="ARBA00000013"/>
    </source>
</evidence>
<gene>
    <name evidence="23" type="ORF">UFOPK1874_00798</name>
</gene>
<evidence type="ECO:0000256" key="13">
    <source>
        <dbReference type="ARBA" id="ARBA00023027"/>
    </source>
</evidence>
<comment type="catalytic activity">
    <reaction evidence="2">
        <text>(6R)-NADPHX = (6S)-NADPHX</text>
        <dbReference type="Rhea" id="RHEA:32227"/>
        <dbReference type="ChEBI" id="CHEBI:64076"/>
        <dbReference type="ChEBI" id="CHEBI:64077"/>
        <dbReference type="EC" id="5.1.99.6"/>
    </reaction>
</comment>
<sequence>MIPVLTPEQMRAADDAALSAVGGGDVFIKRAGHAVARVARTMLGGTYGRRVLVIAGKGHNGDDGRVAAEWLTEWGASVHVLDATEAAGQLIDSRATDLVIDAAYGIGFHGTWSPPLVLDVPVLAVDIPSGLNALDGTVEGGVLVADRTVTFAAVKTGMLFGDGPSLCGEIDIVDVGIDPLDDVSTYLVESSDVATWLPPRDRLAHKWDHAVRVIAGSTGMAGAASLVSAAAMRAGAGMVHLSWRGDASAVTPPTEVVGRALPAEGWAQDIASDIHRFASLVIGPGLGRGDDIGVEVRNVLSTCDVATVVDGDGIGASVDPRAGHSALTARTAATVLTPHDGEFASLGGDVANTDRIAATRELASRTGCTILRKGPTTVIADPDGAVYLVVAGDERLATAGSGDVLSGIIGALLARGLSAHEAAAAAAYVHGMAGSSCASEGTIARDVVAMISDVLTEVAHNVR</sequence>
<evidence type="ECO:0000256" key="18">
    <source>
        <dbReference type="ARBA" id="ARBA00032624"/>
    </source>
</evidence>
<evidence type="ECO:0000256" key="8">
    <source>
        <dbReference type="ARBA" id="ARBA00022723"/>
    </source>
</evidence>
<dbReference type="PANTHER" id="PTHR12592:SF0">
    <property type="entry name" value="ATP-DEPENDENT (S)-NAD(P)H-HYDRATE DEHYDRATASE"/>
    <property type="match status" value="1"/>
</dbReference>
<feature type="domain" description="YjeF N-terminal" evidence="22">
    <location>
        <begin position="10"/>
        <end position="183"/>
    </location>
</feature>
<dbReference type="PROSITE" id="PS01050">
    <property type="entry name" value="YJEF_C_2"/>
    <property type="match status" value="1"/>
</dbReference>
<dbReference type="EC" id="5.1.99.6" evidence="6"/>
<dbReference type="SUPFAM" id="SSF53613">
    <property type="entry name" value="Ribokinase-like"/>
    <property type="match status" value="1"/>
</dbReference>
<dbReference type="InterPro" id="IPR000631">
    <property type="entry name" value="CARKD"/>
</dbReference>
<feature type="domain" description="YjeF C-terminal" evidence="21">
    <location>
        <begin position="189"/>
        <end position="458"/>
    </location>
</feature>
<accession>A0A6J6HTI5</accession>
<evidence type="ECO:0000256" key="9">
    <source>
        <dbReference type="ARBA" id="ARBA00022741"/>
    </source>
</evidence>
<dbReference type="Pfam" id="PF01256">
    <property type="entry name" value="Carb_kinase"/>
    <property type="match status" value="1"/>
</dbReference>
<evidence type="ECO:0000256" key="3">
    <source>
        <dbReference type="ARBA" id="ARBA00001958"/>
    </source>
</evidence>
<dbReference type="GO" id="GO:0046872">
    <property type="term" value="F:metal ion binding"/>
    <property type="evidence" value="ECO:0007669"/>
    <property type="project" value="UniProtKB-KW"/>
</dbReference>
<evidence type="ECO:0000256" key="17">
    <source>
        <dbReference type="ARBA" id="ARBA00025153"/>
    </source>
</evidence>
<dbReference type="PROSITE" id="PS51385">
    <property type="entry name" value="YJEF_N"/>
    <property type="match status" value="1"/>
</dbReference>
<dbReference type="NCBIfam" id="TIGR00196">
    <property type="entry name" value="yjeF_cterm"/>
    <property type="match status" value="1"/>
</dbReference>
<proteinExistence type="inferred from homology"/>
<keyword evidence="16" id="KW-0511">Multifunctional enzyme</keyword>
<dbReference type="Pfam" id="PF03853">
    <property type="entry name" value="YjeF_N"/>
    <property type="match status" value="2"/>
</dbReference>
<dbReference type="Gene3D" id="3.40.50.10260">
    <property type="entry name" value="YjeF N-terminal domain"/>
    <property type="match status" value="2"/>
</dbReference>
<dbReference type="InterPro" id="IPR030677">
    <property type="entry name" value="Nnr"/>
</dbReference>
<keyword evidence="13" id="KW-0520">NAD</keyword>
<comment type="catalytic activity">
    <reaction evidence="20">
        <text>(6S)-NADPHX + ADP = AMP + phosphate + NADPH + H(+)</text>
        <dbReference type="Rhea" id="RHEA:32235"/>
        <dbReference type="ChEBI" id="CHEBI:15378"/>
        <dbReference type="ChEBI" id="CHEBI:43474"/>
        <dbReference type="ChEBI" id="CHEBI:57783"/>
        <dbReference type="ChEBI" id="CHEBI:64076"/>
        <dbReference type="ChEBI" id="CHEBI:456215"/>
        <dbReference type="ChEBI" id="CHEBI:456216"/>
        <dbReference type="EC" id="4.2.1.136"/>
    </reaction>
</comment>
<evidence type="ECO:0000256" key="14">
    <source>
        <dbReference type="ARBA" id="ARBA00023235"/>
    </source>
</evidence>
<comment type="function">
    <text evidence="17">Bifunctional enzyme that catalyzes the epimerization of the S- and R-forms of NAD(P)HX and the dehydration of the S-form of NAD(P)HX at the expense of ADP, which is converted to AMP. This allows the repair of both epimers of NAD(P)HX, a damaged form of NAD(P)H that is a result of enzymatic or heat-dependent hydration.</text>
</comment>
<dbReference type="InterPro" id="IPR029056">
    <property type="entry name" value="Ribokinase-like"/>
</dbReference>
<evidence type="ECO:0000256" key="12">
    <source>
        <dbReference type="ARBA" id="ARBA00022958"/>
    </source>
</evidence>
<protein>
    <recommendedName>
        <fullName evidence="18">Nicotinamide nucleotide repair protein</fullName>
        <ecNumber evidence="7">4.2.1.136</ecNumber>
        <ecNumber evidence="6">5.1.99.6</ecNumber>
    </recommendedName>
</protein>
<dbReference type="CDD" id="cd01171">
    <property type="entry name" value="YXKO-related"/>
    <property type="match status" value="1"/>
</dbReference>
<comment type="cofactor">
    <cofactor evidence="3">
        <name>K(+)</name>
        <dbReference type="ChEBI" id="CHEBI:29103"/>
    </cofactor>
</comment>
<evidence type="ECO:0000256" key="4">
    <source>
        <dbReference type="ARBA" id="ARBA00006001"/>
    </source>
</evidence>
<keyword evidence="10" id="KW-0067">ATP-binding</keyword>
<keyword evidence="9" id="KW-0547">Nucleotide-binding</keyword>
<dbReference type="GO" id="GO:0110051">
    <property type="term" value="P:metabolite repair"/>
    <property type="evidence" value="ECO:0007669"/>
    <property type="project" value="TreeGrafter"/>
</dbReference>
<dbReference type="SUPFAM" id="SSF64153">
    <property type="entry name" value="YjeF N-terminal domain-like"/>
    <property type="match status" value="1"/>
</dbReference>
<evidence type="ECO:0000256" key="19">
    <source>
        <dbReference type="ARBA" id="ARBA00048238"/>
    </source>
</evidence>
<dbReference type="EMBL" id="CAEZUX010000085">
    <property type="protein sequence ID" value="CAB4617361.1"/>
    <property type="molecule type" value="Genomic_DNA"/>
</dbReference>
<keyword evidence="12" id="KW-0630">Potassium</keyword>
<dbReference type="EC" id="4.2.1.136" evidence="7"/>
<keyword evidence="8" id="KW-0479">Metal-binding</keyword>
<dbReference type="Gene3D" id="3.40.1190.20">
    <property type="match status" value="1"/>
</dbReference>
<organism evidence="23">
    <name type="scientific">freshwater metagenome</name>
    <dbReference type="NCBI Taxonomy" id="449393"/>
    <lineage>
        <taxon>unclassified sequences</taxon>
        <taxon>metagenomes</taxon>
        <taxon>ecological metagenomes</taxon>
    </lineage>
</organism>
<comment type="similarity">
    <text evidence="4">In the N-terminal section; belongs to the NnrE/AIBP family.</text>
</comment>
<dbReference type="AlphaFoldDB" id="A0A6J6HTI5"/>
<comment type="catalytic activity">
    <reaction evidence="19">
        <text>(6S)-NADHX + ADP = AMP + phosphate + NADH + H(+)</text>
        <dbReference type="Rhea" id="RHEA:32223"/>
        <dbReference type="ChEBI" id="CHEBI:15378"/>
        <dbReference type="ChEBI" id="CHEBI:43474"/>
        <dbReference type="ChEBI" id="CHEBI:57945"/>
        <dbReference type="ChEBI" id="CHEBI:64074"/>
        <dbReference type="ChEBI" id="CHEBI:456215"/>
        <dbReference type="ChEBI" id="CHEBI:456216"/>
        <dbReference type="EC" id="4.2.1.136"/>
    </reaction>
</comment>
<evidence type="ECO:0000256" key="2">
    <source>
        <dbReference type="ARBA" id="ARBA00000909"/>
    </source>
</evidence>
<evidence type="ECO:0000256" key="6">
    <source>
        <dbReference type="ARBA" id="ARBA00012228"/>
    </source>
</evidence>
<dbReference type="GO" id="GO:0052855">
    <property type="term" value="F:ADP-dependent NAD(P)H-hydrate dehydratase activity"/>
    <property type="evidence" value="ECO:0007669"/>
    <property type="project" value="UniProtKB-EC"/>
</dbReference>
<evidence type="ECO:0000259" key="22">
    <source>
        <dbReference type="PROSITE" id="PS51385"/>
    </source>
</evidence>
<evidence type="ECO:0000256" key="5">
    <source>
        <dbReference type="ARBA" id="ARBA00009524"/>
    </source>
</evidence>